<dbReference type="EMBL" id="CAMXCT020003746">
    <property type="protein sequence ID" value="CAL1159396.1"/>
    <property type="molecule type" value="Genomic_DNA"/>
</dbReference>
<evidence type="ECO:0000313" key="2">
    <source>
        <dbReference type="EMBL" id="CAL1159396.1"/>
    </source>
</evidence>
<dbReference type="AlphaFoldDB" id="A0A9P1DA60"/>
<dbReference type="EMBL" id="CAMXCT010003746">
    <property type="protein sequence ID" value="CAI4006021.1"/>
    <property type="molecule type" value="Genomic_DNA"/>
</dbReference>
<evidence type="ECO:0008006" key="4">
    <source>
        <dbReference type="Google" id="ProtNLM"/>
    </source>
</evidence>
<comment type="caution">
    <text evidence="1">The sequence shown here is derived from an EMBL/GenBank/DDBJ whole genome shotgun (WGS) entry which is preliminary data.</text>
</comment>
<reference evidence="1" key="1">
    <citation type="submission" date="2022-10" db="EMBL/GenBank/DDBJ databases">
        <authorList>
            <person name="Chen Y."/>
            <person name="Dougan E. K."/>
            <person name="Chan C."/>
            <person name="Rhodes N."/>
            <person name="Thang M."/>
        </authorList>
    </citation>
    <scope>NUCLEOTIDE SEQUENCE</scope>
</reference>
<evidence type="ECO:0000313" key="3">
    <source>
        <dbReference type="Proteomes" id="UP001152797"/>
    </source>
</evidence>
<dbReference type="Gene3D" id="3.90.190.10">
    <property type="entry name" value="Protein tyrosine phosphatase superfamily"/>
    <property type="match status" value="1"/>
</dbReference>
<name>A0A9P1DA60_9DINO</name>
<proteinExistence type="predicted"/>
<dbReference type="InterPro" id="IPR016130">
    <property type="entry name" value="Tyr_Pase_AS"/>
</dbReference>
<dbReference type="EMBL" id="CAMXCT030003746">
    <property type="protein sequence ID" value="CAL4793333.1"/>
    <property type="molecule type" value="Genomic_DNA"/>
</dbReference>
<dbReference type="Proteomes" id="UP001152797">
    <property type="component" value="Unassembled WGS sequence"/>
</dbReference>
<reference evidence="2" key="2">
    <citation type="submission" date="2024-04" db="EMBL/GenBank/DDBJ databases">
        <authorList>
            <person name="Chen Y."/>
            <person name="Shah S."/>
            <person name="Dougan E. K."/>
            <person name="Thang M."/>
            <person name="Chan C."/>
        </authorList>
    </citation>
    <scope>NUCLEOTIDE SEQUENCE [LARGE SCALE GENOMIC DNA]</scope>
</reference>
<dbReference type="InterPro" id="IPR029021">
    <property type="entry name" value="Prot-tyrosine_phosphatase-like"/>
</dbReference>
<dbReference type="PROSITE" id="PS00383">
    <property type="entry name" value="TYR_PHOSPHATASE_1"/>
    <property type="match status" value="2"/>
</dbReference>
<accession>A0A9P1DA60</accession>
<dbReference type="SUPFAM" id="SSF52799">
    <property type="entry name" value="(Phosphotyrosine protein) phosphatases II"/>
    <property type="match status" value="2"/>
</dbReference>
<organism evidence="1">
    <name type="scientific">Cladocopium goreaui</name>
    <dbReference type="NCBI Taxonomy" id="2562237"/>
    <lineage>
        <taxon>Eukaryota</taxon>
        <taxon>Sar</taxon>
        <taxon>Alveolata</taxon>
        <taxon>Dinophyceae</taxon>
        <taxon>Suessiales</taxon>
        <taxon>Symbiodiniaceae</taxon>
        <taxon>Cladocopium</taxon>
    </lineage>
</organism>
<evidence type="ECO:0000313" key="1">
    <source>
        <dbReference type="EMBL" id="CAI4006021.1"/>
    </source>
</evidence>
<keyword evidence="3" id="KW-1185">Reference proteome</keyword>
<sequence>MISLLHWANRQVSSGRLLVIHCKCGRNRSPALCSVIAAWMASTSIRTKEEHYMKLRTPRTQASWATISSAFLMNWANAQIRAGRKPLVHCKCGKNRSPALAAVLAGWMSGASIQPEASWATSGNFQFLQVNCHVSSVPLEIAS</sequence>
<gene>
    <name evidence="1" type="ORF">C1SCF055_LOCUS31701</name>
</gene>
<protein>
    <recommendedName>
        <fullName evidence="4">Tyrosine specific protein phosphatases domain-containing protein</fullName>
    </recommendedName>
</protein>